<feature type="transmembrane region" description="Helical" evidence="12">
    <location>
        <begin position="6"/>
        <end position="30"/>
    </location>
</feature>
<dbReference type="EMBL" id="CP136964">
    <property type="protein sequence ID" value="WOS96739.1"/>
    <property type="molecule type" value="Genomic_DNA"/>
</dbReference>
<feature type="transmembrane region" description="Helical" evidence="12">
    <location>
        <begin position="289"/>
        <end position="312"/>
    </location>
</feature>
<evidence type="ECO:0000256" key="11">
    <source>
        <dbReference type="NCBIfam" id="TIGR03937"/>
    </source>
</evidence>
<evidence type="ECO:0000256" key="5">
    <source>
        <dbReference type="ARBA" id="ARBA00022676"/>
    </source>
</evidence>
<comment type="subcellular location">
    <subcellularLocation>
        <location evidence="1 12">Cell membrane</location>
        <topology evidence="1 12">Multi-pass membrane protein</topology>
    </subcellularLocation>
</comment>
<dbReference type="NCBIfam" id="TIGR03937">
    <property type="entry name" value="PgaC_IcaA"/>
    <property type="match status" value="1"/>
</dbReference>
<evidence type="ECO:0000256" key="1">
    <source>
        <dbReference type="ARBA" id="ARBA00004651"/>
    </source>
</evidence>
<evidence type="ECO:0000256" key="8">
    <source>
        <dbReference type="ARBA" id="ARBA00022989"/>
    </source>
</evidence>
<dbReference type="PANTHER" id="PTHR43630:SF1">
    <property type="entry name" value="POLY-BETA-1,6-N-ACETYL-D-GLUCOSAMINE SYNTHASE"/>
    <property type="match status" value="1"/>
</dbReference>
<dbReference type="InterPro" id="IPR023853">
    <property type="entry name" value="PGA_PgaC/IcaA"/>
</dbReference>
<dbReference type="SUPFAM" id="SSF53448">
    <property type="entry name" value="Nucleotide-diphospho-sugar transferases"/>
    <property type="match status" value="1"/>
</dbReference>
<evidence type="ECO:0000313" key="15">
    <source>
        <dbReference type="Proteomes" id="UP000243626"/>
    </source>
</evidence>
<feature type="domain" description="Glycosyltransferase 2-like" evidence="13">
    <location>
        <begin position="50"/>
        <end position="215"/>
    </location>
</feature>
<keyword evidence="7 12" id="KW-0812">Transmembrane</keyword>
<evidence type="ECO:0000256" key="10">
    <source>
        <dbReference type="ARBA" id="ARBA00024738"/>
    </source>
</evidence>
<dbReference type="EC" id="2.4.1.-" evidence="12"/>
<proteinExistence type="inferred from homology"/>
<dbReference type="GO" id="GO:0043708">
    <property type="term" value="P:cell adhesion involved in biofilm formation"/>
    <property type="evidence" value="ECO:0007669"/>
    <property type="project" value="InterPro"/>
</dbReference>
<dbReference type="InterPro" id="IPR001173">
    <property type="entry name" value="Glyco_trans_2-like"/>
</dbReference>
<keyword evidence="9 12" id="KW-0472">Membrane</keyword>
<evidence type="ECO:0000256" key="6">
    <source>
        <dbReference type="ARBA" id="ARBA00022679"/>
    </source>
</evidence>
<dbReference type="PANTHER" id="PTHR43630">
    <property type="entry name" value="POLY-BETA-1,6-N-ACETYL-D-GLUCOSAMINE SYNTHASE"/>
    <property type="match status" value="1"/>
</dbReference>
<keyword evidence="15" id="KW-1185">Reference proteome</keyword>
<dbReference type="CDD" id="cd06423">
    <property type="entry name" value="CESA_like"/>
    <property type="match status" value="1"/>
</dbReference>
<evidence type="ECO:0000256" key="12">
    <source>
        <dbReference type="RuleBase" id="RU364028"/>
    </source>
</evidence>
<keyword evidence="5 12" id="KW-0328">Glycosyltransferase</keyword>
<feature type="transmembrane region" description="Helical" evidence="12">
    <location>
        <begin position="365"/>
        <end position="387"/>
    </location>
</feature>
<evidence type="ECO:0000313" key="14">
    <source>
        <dbReference type="EMBL" id="WOS96739.1"/>
    </source>
</evidence>
<gene>
    <name evidence="14" type="primary">pgaC</name>
    <name evidence="14" type="ORF">CJ229_003055</name>
</gene>
<dbReference type="Pfam" id="PF00535">
    <property type="entry name" value="Glycos_transf_2"/>
    <property type="match status" value="1"/>
</dbReference>
<evidence type="ECO:0000256" key="3">
    <source>
        <dbReference type="ARBA" id="ARBA00017381"/>
    </source>
</evidence>
<dbReference type="AlphaFoldDB" id="A0AAF1BNF3"/>
<dbReference type="KEGG" id="nmy:CJ229_003055"/>
<protein>
    <recommendedName>
        <fullName evidence="3 11">Poly-beta-1,6-N-acetyl-D-glucosamine synthase</fullName>
        <shortName evidence="12">Poly-beta-1,6-GlcNAc synthase</shortName>
        <ecNumber evidence="12">2.4.1.-</ecNumber>
    </recommendedName>
</protein>
<organism evidence="14 15">
    <name type="scientific">Nosocomiicoccus massiliensis</name>
    <dbReference type="NCBI Taxonomy" id="1232430"/>
    <lineage>
        <taxon>Bacteria</taxon>
        <taxon>Bacillati</taxon>
        <taxon>Bacillota</taxon>
        <taxon>Bacilli</taxon>
        <taxon>Bacillales</taxon>
        <taxon>Staphylococcaceae</taxon>
        <taxon>Nosocomiicoccus</taxon>
    </lineage>
</organism>
<keyword evidence="8 12" id="KW-1133">Transmembrane helix</keyword>
<dbReference type="GO" id="GO:0008375">
    <property type="term" value="F:acetylglucosaminyltransferase activity"/>
    <property type="evidence" value="ECO:0007669"/>
    <property type="project" value="UniProtKB-UniRule"/>
</dbReference>
<sequence>MILLKFLLILILYPAIMSMYWTIGSSLYFIRYELFSKSHKVPSDLKGITFVVACFNEQDTLEETLTSLVHLDYPLKEIIMVNDGSTDYTAAKLTDLKSRYDFKFINLKENKGKANALNEAVKEASYDYVLCIDADTVIFDGAPQYMMTHMLNDNSIGAVTGNPRIRNKDSMLGKIQVVEYASIIGGIKRAQSLAGAINTVSGVFTLFRKEALEDVGLFDTDMITEDIAMSWNLHLNDWKILYEPRAMCFMLVPETLGGLWKQRVRWSQGGHEVIIRDFKNIIKKGQFPLYLLLLESLLSILWIYIILLTLFFTVMRLDLLNIFSVREQLSLLVISALILTFFNIIQFLVALFIDVKYERRNIIGLLFLSWYPTVYWLINGLVVLFALPKALKRKKGEFATWTSPDRGDIQ</sequence>
<name>A0AAF1BNF3_9STAP</name>
<evidence type="ECO:0000259" key="13">
    <source>
        <dbReference type="Pfam" id="PF00535"/>
    </source>
</evidence>
<evidence type="ECO:0000256" key="2">
    <source>
        <dbReference type="ARBA" id="ARBA00006739"/>
    </source>
</evidence>
<evidence type="ECO:0000256" key="4">
    <source>
        <dbReference type="ARBA" id="ARBA00022475"/>
    </source>
</evidence>
<dbReference type="Gene3D" id="3.90.550.10">
    <property type="entry name" value="Spore Coat Polysaccharide Biosynthesis Protein SpsA, Chain A"/>
    <property type="match status" value="1"/>
</dbReference>
<comment type="function">
    <text evidence="10">N-acetylglucosaminyltransferase that catalyzes the polymerization of single monomer units of UDP-N-acetylglucosamine to produce the linear homomer poly-beta-1,6-N-acetyl-D-glucosamine (PNAG, also referred to as PIA), a biofilm adhesin polysaccharide. Requires IcaD for full activity.</text>
</comment>
<feature type="transmembrane region" description="Helical" evidence="12">
    <location>
        <begin position="332"/>
        <end position="353"/>
    </location>
</feature>
<accession>A0AAF1BNF3</accession>
<keyword evidence="4 12" id="KW-1003">Cell membrane</keyword>
<comment type="similarity">
    <text evidence="2 12">Belongs to the glycosyltransferase 2 family.</text>
</comment>
<dbReference type="GO" id="GO:0005886">
    <property type="term" value="C:plasma membrane"/>
    <property type="evidence" value="ECO:0007669"/>
    <property type="project" value="UniProtKB-SubCell"/>
</dbReference>
<reference evidence="15" key="1">
    <citation type="submission" date="2017-09" db="EMBL/GenBank/DDBJ databases">
        <title>Bacterial strain isolated from the female urinary microbiota.</title>
        <authorList>
            <person name="Thomas-White K."/>
            <person name="Kumar N."/>
            <person name="Forster S."/>
            <person name="Putonti C."/>
            <person name="Lawley T."/>
            <person name="Wolfe A.J."/>
        </authorList>
    </citation>
    <scope>NUCLEOTIDE SEQUENCE [LARGE SCALE GENOMIC DNA]</scope>
    <source>
        <strain evidence="15">UMB0959</strain>
    </source>
</reference>
<evidence type="ECO:0000256" key="9">
    <source>
        <dbReference type="ARBA" id="ARBA00023136"/>
    </source>
</evidence>
<evidence type="ECO:0000256" key="7">
    <source>
        <dbReference type="ARBA" id="ARBA00022692"/>
    </source>
</evidence>
<dbReference type="Proteomes" id="UP000243626">
    <property type="component" value="Chromosome"/>
</dbReference>
<dbReference type="InterPro" id="IPR029044">
    <property type="entry name" value="Nucleotide-diphossugar_trans"/>
</dbReference>
<keyword evidence="6 12" id="KW-0808">Transferase</keyword>